<organism evidence="1 2">
    <name type="scientific">Roseovarius mucosus</name>
    <dbReference type="NCBI Taxonomy" id="215743"/>
    <lineage>
        <taxon>Bacteria</taxon>
        <taxon>Pseudomonadati</taxon>
        <taxon>Pseudomonadota</taxon>
        <taxon>Alphaproteobacteria</taxon>
        <taxon>Rhodobacterales</taxon>
        <taxon>Roseobacteraceae</taxon>
        <taxon>Roseovarius</taxon>
    </lineage>
</organism>
<dbReference type="Proteomes" id="UP000192273">
    <property type="component" value="Chromosome"/>
</dbReference>
<proteinExistence type="predicted"/>
<accession>A0A1V0RJ27</accession>
<evidence type="ECO:0000313" key="1">
    <source>
        <dbReference type="EMBL" id="ARE81783.1"/>
    </source>
</evidence>
<dbReference type="AlphaFoldDB" id="A0A1V0RJ27"/>
<keyword evidence="2" id="KW-1185">Reference proteome</keyword>
<name>A0A1V0RJ27_9RHOB</name>
<reference evidence="1 2" key="1">
    <citation type="submission" date="2017-03" db="EMBL/GenBank/DDBJ databases">
        <title>Genome Sequence of Roseovarius mucosus strain SMR3 Isolated from a culture of the Diatom Skeletonema marinoi.</title>
        <authorList>
            <person name="Topel M."/>
            <person name="Pinder M."/>
            <person name="Johansson O.N."/>
            <person name="Kourtchenko O."/>
            <person name="Godhe A."/>
            <person name="Clarke A.K."/>
        </authorList>
    </citation>
    <scope>NUCLEOTIDE SEQUENCE [LARGE SCALE GENOMIC DNA]</scope>
    <source>
        <strain evidence="1 2">SMR3</strain>
    </source>
</reference>
<gene>
    <name evidence="1" type="ORF">ROSMUCSMR3_00275</name>
</gene>
<sequence>MGKVYWQAFEALGIGFFMSSGRGGGLEKSTSKKRCYYWTYY</sequence>
<evidence type="ECO:0000313" key="2">
    <source>
        <dbReference type="Proteomes" id="UP000192273"/>
    </source>
</evidence>
<protein>
    <submittedName>
        <fullName evidence="1">Uncharacterized protein</fullName>
    </submittedName>
</protein>
<dbReference type="KEGG" id="rmm:ROSMUCSMR3_00275"/>
<dbReference type="EMBL" id="CP020474">
    <property type="protein sequence ID" value="ARE81783.1"/>
    <property type="molecule type" value="Genomic_DNA"/>
</dbReference>